<keyword evidence="4 7" id="KW-0812">Transmembrane</keyword>
<evidence type="ECO:0000256" key="7">
    <source>
        <dbReference type="RuleBase" id="RU363032"/>
    </source>
</evidence>
<dbReference type="InterPro" id="IPR000515">
    <property type="entry name" value="MetI-like"/>
</dbReference>
<evidence type="ECO:0000313" key="9">
    <source>
        <dbReference type="EMBL" id="TBL72486.1"/>
    </source>
</evidence>
<dbReference type="Pfam" id="PF00528">
    <property type="entry name" value="BPD_transp_1"/>
    <property type="match status" value="1"/>
</dbReference>
<evidence type="ECO:0000256" key="5">
    <source>
        <dbReference type="ARBA" id="ARBA00022989"/>
    </source>
</evidence>
<gene>
    <name evidence="9" type="ORF">EYB31_29360</name>
</gene>
<comment type="caution">
    <text evidence="9">The sequence shown here is derived from an EMBL/GenBank/DDBJ whole genome shotgun (WGS) entry which is preliminary data.</text>
</comment>
<keyword evidence="5 7" id="KW-1133">Transmembrane helix</keyword>
<dbReference type="InterPro" id="IPR050901">
    <property type="entry name" value="BP-dep_ABC_trans_perm"/>
</dbReference>
<dbReference type="InterPro" id="IPR035906">
    <property type="entry name" value="MetI-like_sf"/>
</dbReference>
<protein>
    <submittedName>
        <fullName evidence="9">Carbohydrate ABC transporter permease</fullName>
    </submittedName>
</protein>
<dbReference type="GO" id="GO:0055085">
    <property type="term" value="P:transmembrane transport"/>
    <property type="evidence" value="ECO:0007669"/>
    <property type="project" value="InterPro"/>
</dbReference>
<sequence length="275" mass="30306">MAASVKKTIFTLTVLFLVVLSFFPLYWLFVSSLKPADQLFDMPPKWYTLTPTLKHYIAAFKTQPLGLYYRNSTIVAVITLLISLVFGCMIAYPVARLKFRGKSVVLMLVAATSMFPAMTMVLPIFTALRDIGLLNSYVGLGLTHAAFSLPMVVWLLSALFKEVPAELEDAALIDGYNRLQAFLNIMLPLAAPAMATAAILVFVNSWNEFLFSFTMMSEAAKRTLPVGIMMFPGEFEFPWATISAAIVVSVVPLVLVILLFQKQVVQGLTNGAVKG</sequence>
<dbReference type="PROSITE" id="PS50928">
    <property type="entry name" value="ABC_TM1"/>
    <property type="match status" value="1"/>
</dbReference>
<evidence type="ECO:0000256" key="3">
    <source>
        <dbReference type="ARBA" id="ARBA00022475"/>
    </source>
</evidence>
<evidence type="ECO:0000256" key="6">
    <source>
        <dbReference type="ARBA" id="ARBA00023136"/>
    </source>
</evidence>
<dbReference type="GO" id="GO:0005886">
    <property type="term" value="C:plasma membrane"/>
    <property type="evidence" value="ECO:0007669"/>
    <property type="project" value="UniProtKB-SubCell"/>
</dbReference>
<feature type="transmembrane region" description="Helical" evidence="7">
    <location>
        <begin position="74"/>
        <end position="92"/>
    </location>
</feature>
<feature type="transmembrane region" description="Helical" evidence="7">
    <location>
        <begin position="239"/>
        <end position="260"/>
    </location>
</feature>
<dbReference type="Proteomes" id="UP000293142">
    <property type="component" value="Unassembled WGS sequence"/>
</dbReference>
<evidence type="ECO:0000256" key="4">
    <source>
        <dbReference type="ARBA" id="ARBA00022692"/>
    </source>
</evidence>
<dbReference type="RefSeq" id="WP_131017055.1">
    <property type="nucleotide sequence ID" value="NZ_SIRE01000024.1"/>
</dbReference>
<evidence type="ECO:0000259" key="8">
    <source>
        <dbReference type="PROSITE" id="PS50928"/>
    </source>
</evidence>
<dbReference type="SUPFAM" id="SSF161098">
    <property type="entry name" value="MetI-like"/>
    <property type="match status" value="1"/>
</dbReference>
<dbReference type="OrthoDB" id="9810086at2"/>
<feature type="transmembrane region" description="Helical" evidence="7">
    <location>
        <begin position="104"/>
        <end position="125"/>
    </location>
</feature>
<dbReference type="PANTHER" id="PTHR32243:SF18">
    <property type="entry name" value="INNER MEMBRANE ABC TRANSPORTER PERMEASE PROTEIN YCJP"/>
    <property type="match status" value="1"/>
</dbReference>
<feature type="transmembrane region" description="Helical" evidence="7">
    <location>
        <begin position="181"/>
        <end position="203"/>
    </location>
</feature>
<feature type="transmembrane region" description="Helical" evidence="7">
    <location>
        <begin position="9"/>
        <end position="29"/>
    </location>
</feature>
<feature type="domain" description="ABC transmembrane type-1" evidence="8">
    <location>
        <begin position="69"/>
        <end position="260"/>
    </location>
</feature>
<evidence type="ECO:0000256" key="1">
    <source>
        <dbReference type="ARBA" id="ARBA00004651"/>
    </source>
</evidence>
<reference evidence="9 10" key="1">
    <citation type="submission" date="2019-02" db="EMBL/GenBank/DDBJ databases">
        <title>Paenibacillus sp. nov., isolated from surface-sterilized tissue of Thalictrum simplex L.</title>
        <authorList>
            <person name="Tuo L."/>
        </authorList>
    </citation>
    <scope>NUCLEOTIDE SEQUENCE [LARGE SCALE GENOMIC DNA]</scope>
    <source>
        <strain evidence="9 10">N2SHLJ1</strain>
    </source>
</reference>
<comment type="similarity">
    <text evidence="7">Belongs to the binding-protein-dependent transport system permease family.</text>
</comment>
<comment type="subcellular location">
    <subcellularLocation>
        <location evidence="1 7">Cell membrane</location>
        <topology evidence="1 7">Multi-pass membrane protein</topology>
    </subcellularLocation>
</comment>
<keyword evidence="10" id="KW-1185">Reference proteome</keyword>
<keyword evidence="2 7" id="KW-0813">Transport</keyword>
<keyword evidence="6 7" id="KW-0472">Membrane</keyword>
<accession>A0A4Q9DHP9</accession>
<keyword evidence="3" id="KW-1003">Cell membrane</keyword>
<evidence type="ECO:0000256" key="2">
    <source>
        <dbReference type="ARBA" id="ARBA00022448"/>
    </source>
</evidence>
<evidence type="ECO:0000313" key="10">
    <source>
        <dbReference type="Proteomes" id="UP000293142"/>
    </source>
</evidence>
<feature type="transmembrane region" description="Helical" evidence="7">
    <location>
        <begin position="137"/>
        <end position="160"/>
    </location>
</feature>
<organism evidence="9 10">
    <name type="scientific">Paenibacillus thalictri</name>
    <dbReference type="NCBI Taxonomy" id="2527873"/>
    <lineage>
        <taxon>Bacteria</taxon>
        <taxon>Bacillati</taxon>
        <taxon>Bacillota</taxon>
        <taxon>Bacilli</taxon>
        <taxon>Bacillales</taxon>
        <taxon>Paenibacillaceae</taxon>
        <taxon>Paenibacillus</taxon>
    </lineage>
</organism>
<proteinExistence type="inferred from homology"/>
<name>A0A4Q9DHP9_9BACL</name>
<dbReference type="Gene3D" id="1.10.3720.10">
    <property type="entry name" value="MetI-like"/>
    <property type="match status" value="1"/>
</dbReference>
<dbReference type="PANTHER" id="PTHR32243">
    <property type="entry name" value="MALTOSE TRANSPORT SYSTEM PERMEASE-RELATED"/>
    <property type="match status" value="1"/>
</dbReference>
<dbReference type="CDD" id="cd06261">
    <property type="entry name" value="TM_PBP2"/>
    <property type="match status" value="1"/>
</dbReference>
<dbReference type="AlphaFoldDB" id="A0A4Q9DHP9"/>
<dbReference type="EMBL" id="SIRE01000024">
    <property type="protein sequence ID" value="TBL72486.1"/>
    <property type="molecule type" value="Genomic_DNA"/>
</dbReference>